<protein>
    <submittedName>
        <fullName evidence="14">Heme A synthase</fullName>
    </submittedName>
</protein>
<keyword evidence="10" id="KW-1015">Disulfide bond</keyword>
<evidence type="ECO:0000256" key="11">
    <source>
        <dbReference type="ARBA" id="ARBA00023444"/>
    </source>
</evidence>
<evidence type="ECO:0000256" key="3">
    <source>
        <dbReference type="ARBA" id="ARBA00022692"/>
    </source>
</evidence>
<evidence type="ECO:0000256" key="5">
    <source>
        <dbReference type="ARBA" id="ARBA00022989"/>
    </source>
</evidence>
<dbReference type="STRING" id="1280514.AXFE_12050"/>
<evidence type="ECO:0000256" key="12">
    <source>
        <dbReference type="SAM" id="MobiDB-lite"/>
    </source>
</evidence>
<keyword evidence="7" id="KW-0408">Iron</keyword>
<sequence>MLKKWLTEWKVSPELYKKLSFFALIGLSLIIVSGGAVRLTQSGLGCPTWPNCQGNQLVAQFSFHPMVEFTNRIVTIFLTVAVMIATAAAFFRKPFRRDLAWLSMGMVGGLLAQVVLGGITVLEKLAPPFVMAHFLLSLVCVLDAIILYYRASGSQDKPTRVVTKEVMWLGRIILGALTFVLVIGTAVTGSGPHSGSPLAKRLPFPLRDVAQLHADGVLFLIGLTLAMLFLLHQSNAPENVLKRGRALLWLMAIQGAIGYTQYFSNLPALLVEFHIAGAAILWIAVLWFNLTLFDRGEMDKGPSDDEPSEITSDTLSSFGS</sequence>
<dbReference type="GO" id="GO:0016491">
    <property type="term" value="F:oxidoreductase activity"/>
    <property type="evidence" value="ECO:0007669"/>
    <property type="project" value="UniProtKB-KW"/>
</dbReference>
<feature type="transmembrane region" description="Helical" evidence="13">
    <location>
        <begin position="99"/>
        <end position="122"/>
    </location>
</feature>
<evidence type="ECO:0000256" key="4">
    <source>
        <dbReference type="ARBA" id="ARBA00022723"/>
    </source>
</evidence>
<feature type="region of interest" description="Disordered" evidence="12">
    <location>
        <begin position="300"/>
        <end position="320"/>
    </location>
</feature>
<evidence type="ECO:0000313" key="14">
    <source>
        <dbReference type="EMBL" id="KJF17920.1"/>
    </source>
</evidence>
<keyword evidence="15" id="KW-1185">Reference proteome</keyword>
<evidence type="ECO:0000256" key="7">
    <source>
        <dbReference type="ARBA" id="ARBA00023004"/>
    </source>
</evidence>
<dbReference type="GO" id="GO:0006784">
    <property type="term" value="P:heme A biosynthetic process"/>
    <property type="evidence" value="ECO:0007669"/>
    <property type="project" value="InterPro"/>
</dbReference>
<reference evidence="14 15" key="1">
    <citation type="submission" date="2015-01" db="EMBL/GenBank/DDBJ databases">
        <title>Draft genome of the acidophilic iron oxidizer Acidithrix ferrooxidans strain Py-F3.</title>
        <authorList>
            <person name="Poehlein A."/>
            <person name="Eisen S."/>
            <person name="Schloemann M."/>
            <person name="Johnson B.D."/>
            <person name="Daniel R."/>
            <person name="Muehling M."/>
        </authorList>
    </citation>
    <scope>NUCLEOTIDE SEQUENCE [LARGE SCALE GENOMIC DNA]</scope>
    <source>
        <strain evidence="14 15">Py-F3</strain>
    </source>
</reference>
<evidence type="ECO:0000256" key="8">
    <source>
        <dbReference type="ARBA" id="ARBA00023133"/>
    </source>
</evidence>
<dbReference type="GO" id="GO:0046872">
    <property type="term" value="F:metal ion binding"/>
    <property type="evidence" value="ECO:0007669"/>
    <property type="project" value="UniProtKB-KW"/>
</dbReference>
<keyword evidence="4" id="KW-0479">Metal-binding</keyword>
<feature type="transmembrane region" description="Helical" evidence="13">
    <location>
        <begin position="244"/>
        <end position="262"/>
    </location>
</feature>
<feature type="transmembrane region" description="Helical" evidence="13">
    <location>
        <begin position="268"/>
        <end position="290"/>
    </location>
</feature>
<dbReference type="Pfam" id="PF02628">
    <property type="entry name" value="COX15-CtaA"/>
    <property type="match status" value="1"/>
</dbReference>
<comment type="caution">
    <text evidence="14">The sequence shown here is derived from an EMBL/GenBank/DDBJ whole genome shotgun (WGS) entry which is preliminary data.</text>
</comment>
<evidence type="ECO:0000256" key="6">
    <source>
        <dbReference type="ARBA" id="ARBA00023002"/>
    </source>
</evidence>
<evidence type="ECO:0000256" key="10">
    <source>
        <dbReference type="ARBA" id="ARBA00023157"/>
    </source>
</evidence>
<feature type="transmembrane region" description="Helical" evidence="13">
    <location>
        <begin position="169"/>
        <end position="190"/>
    </location>
</feature>
<dbReference type="Proteomes" id="UP000032360">
    <property type="component" value="Unassembled WGS sequence"/>
</dbReference>
<name>A0A0D8HJ00_9ACTN</name>
<evidence type="ECO:0000256" key="1">
    <source>
        <dbReference type="ARBA" id="ARBA00004141"/>
    </source>
</evidence>
<dbReference type="InterPro" id="IPR050450">
    <property type="entry name" value="COX15/CtaA_HemeA_synthase"/>
</dbReference>
<accession>A0A0D8HJ00</accession>
<proteinExistence type="predicted"/>
<dbReference type="AlphaFoldDB" id="A0A0D8HJ00"/>
<organism evidence="14 15">
    <name type="scientific">Acidithrix ferrooxidans</name>
    <dbReference type="NCBI Taxonomy" id="1280514"/>
    <lineage>
        <taxon>Bacteria</taxon>
        <taxon>Bacillati</taxon>
        <taxon>Actinomycetota</taxon>
        <taxon>Acidimicrobiia</taxon>
        <taxon>Acidimicrobiales</taxon>
        <taxon>Acidimicrobiaceae</taxon>
        <taxon>Acidithrix</taxon>
    </lineage>
</organism>
<evidence type="ECO:0000256" key="2">
    <source>
        <dbReference type="ARBA" id="ARBA00022475"/>
    </source>
</evidence>
<feature type="transmembrane region" description="Helical" evidence="13">
    <location>
        <begin position="128"/>
        <end position="149"/>
    </location>
</feature>
<keyword evidence="6" id="KW-0560">Oxidoreductase</keyword>
<evidence type="ECO:0000256" key="13">
    <source>
        <dbReference type="SAM" id="Phobius"/>
    </source>
</evidence>
<feature type="transmembrane region" description="Helical" evidence="13">
    <location>
        <begin position="210"/>
        <end position="232"/>
    </location>
</feature>
<dbReference type="InterPro" id="IPR003780">
    <property type="entry name" value="COX15/CtaA_fam"/>
</dbReference>
<keyword evidence="2" id="KW-1003">Cell membrane</keyword>
<gene>
    <name evidence="14" type="primary">ctaA2</name>
    <name evidence="14" type="ORF">AXFE_12050</name>
</gene>
<dbReference type="PANTHER" id="PTHR35457:SF1">
    <property type="entry name" value="HEME A SYNTHASE"/>
    <property type="match status" value="1"/>
</dbReference>
<dbReference type="EMBL" id="JXYS01000027">
    <property type="protein sequence ID" value="KJF17920.1"/>
    <property type="molecule type" value="Genomic_DNA"/>
</dbReference>
<evidence type="ECO:0000313" key="15">
    <source>
        <dbReference type="Proteomes" id="UP000032360"/>
    </source>
</evidence>
<feature type="compositionally biased region" description="Polar residues" evidence="12">
    <location>
        <begin position="309"/>
        <end position="320"/>
    </location>
</feature>
<keyword evidence="8" id="KW-0350">Heme biosynthesis</keyword>
<feature type="transmembrane region" description="Helical" evidence="13">
    <location>
        <begin position="21"/>
        <end position="40"/>
    </location>
</feature>
<dbReference type="PANTHER" id="PTHR35457">
    <property type="entry name" value="HEME A SYNTHASE"/>
    <property type="match status" value="1"/>
</dbReference>
<keyword evidence="5 13" id="KW-1133">Transmembrane helix</keyword>
<comment type="subcellular location">
    <subcellularLocation>
        <location evidence="1">Membrane</location>
        <topology evidence="1">Multi-pass membrane protein</topology>
    </subcellularLocation>
</comment>
<keyword evidence="3 13" id="KW-0812">Transmembrane</keyword>
<evidence type="ECO:0000256" key="9">
    <source>
        <dbReference type="ARBA" id="ARBA00023136"/>
    </source>
</evidence>
<dbReference type="GO" id="GO:0016020">
    <property type="term" value="C:membrane"/>
    <property type="evidence" value="ECO:0007669"/>
    <property type="project" value="UniProtKB-SubCell"/>
</dbReference>
<feature type="transmembrane region" description="Helical" evidence="13">
    <location>
        <begin position="73"/>
        <end position="92"/>
    </location>
</feature>
<dbReference type="PATRIC" id="fig|1280514.3.peg.1573"/>
<keyword evidence="9 13" id="KW-0472">Membrane</keyword>
<comment type="pathway">
    <text evidence="11">Porphyrin-containing compound metabolism.</text>
</comment>